<proteinExistence type="inferred from homology"/>
<evidence type="ECO:0000313" key="8">
    <source>
        <dbReference type="EMBL" id="ODQ68210.1"/>
    </source>
</evidence>
<dbReference type="InterPro" id="IPR037171">
    <property type="entry name" value="NagB/RpiA_transferase-like"/>
</dbReference>
<comment type="catalytic activity">
    <reaction evidence="4 7">
        <text>(6S)-5-formyl-5,6,7,8-tetrahydrofolate + ATP = (6R)-5,10-methenyltetrahydrofolate + ADP + phosphate</text>
        <dbReference type="Rhea" id="RHEA:10488"/>
        <dbReference type="ChEBI" id="CHEBI:30616"/>
        <dbReference type="ChEBI" id="CHEBI:43474"/>
        <dbReference type="ChEBI" id="CHEBI:57455"/>
        <dbReference type="ChEBI" id="CHEBI:57457"/>
        <dbReference type="ChEBI" id="CHEBI:456216"/>
        <dbReference type="EC" id="6.3.3.2"/>
    </reaction>
</comment>
<keyword evidence="3 6" id="KW-0067">ATP-binding</keyword>
<keyword evidence="7" id="KW-0460">Magnesium</keyword>
<evidence type="ECO:0000256" key="6">
    <source>
        <dbReference type="PIRSR" id="PIRSR006806-1"/>
    </source>
</evidence>
<dbReference type="GO" id="GO:0030272">
    <property type="term" value="F:5-formyltetrahydrofolate cyclo-ligase activity"/>
    <property type="evidence" value="ECO:0007669"/>
    <property type="project" value="UniProtKB-EC"/>
</dbReference>
<protein>
    <recommendedName>
        <fullName evidence="5 7">5-formyltetrahydrofolate cyclo-ligase</fullName>
        <ecNumber evidence="5 7">6.3.3.2</ecNumber>
    </recommendedName>
</protein>
<dbReference type="EC" id="6.3.3.2" evidence="5 7"/>
<dbReference type="GO" id="GO:0009396">
    <property type="term" value="P:folic acid-containing compound biosynthetic process"/>
    <property type="evidence" value="ECO:0007669"/>
    <property type="project" value="TreeGrafter"/>
</dbReference>
<evidence type="ECO:0000256" key="3">
    <source>
        <dbReference type="ARBA" id="ARBA00022840"/>
    </source>
</evidence>
<dbReference type="GO" id="GO:0005739">
    <property type="term" value="C:mitochondrion"/>
    <property type="evidence" value="ECO:0007669"/>
    <property type="project" value="TreeGrafter"/>
</dbReference>
<evidence type="ECO:0000256" key="7">
    <source>
        <dbReference type="RuleBase" id="RU361279"/>
    </source>
</evidence>
<dbReference type="NCBIfam" id="TIGR02727">
    <property type="entry name" value="MTHFS_bact"/>
    <property type="match status" value="1"/>
</dbReference>
<feature type="binding site" evidence="6">
    <location>
        <begin position="154"/>
        <end position="162"/>
    </location>
    <ligand>
        <name>ATP</name>
        <dbReference type="ChEBI" id="CHEBI:30616"/>
    </ligand>
</feature>
<dbReference type="InterPro" id="IPR024185">
    <property type="entry name" value="FTHF_cligase-like_sf"/>
</dbReference>
<dbReference type="PANTHER" id="PTHR23407:SF1">
    <property type="entry name" value="5-FORMYLTETRAHYDROFOLATE CYCLO-LIGASE"/>
    <property type="match status" value="1"/>
</dbReference>
<gene>
    <name evidence="8" type="ORF">NADFUDRAFT_54682</name>
</gene>
<dbReference type="GO" id="GO:0035999">
    <property type="term" value="P:tetrahydrofolate interconversion"/>
    <property type="evidence" value="ECO:0007669"/>
    <property type="project" value="TreeGrafter"/>
</dbReference>
<dbReference type="STRING" id="857566.A0A1E3PSA0"/>
<accession>A0A1E3PSA0</accession>
<evidence type="ECO:0000256" key="1">
    <source>
        <dbReference type="ARBA" id="ARBA00010638"/>
    </source>
</evidence>
<dbReference type="Proteomes" id="UP000095009">
    <property type="component" value="Unassembled WGS sequence"/>
</dbReference>
<keyword evidence="9" id="KW-1185">Reference proteome</keyword>
<keyword evidence="8" id="KW-0808">Transferase</keyword>
<dbReference type="GO" id="GO:0016740">
    <property type="term" value="F:transferase activity"/>
    <property type="evidence" value="ECO:0007669"/>
    <property type="project" value="UniProtKB-KW"/>
</dbReference>
<dbReference type="Pfam" id="PF01812">
    <property type="entry name" value="5-FTHF_cyc-lig"/>
    <property type="match status" value="1"/>
</dbReference>
<dbReference type="OrthoDB" id="2015992at2759"/>
<dbReference type="GO" id="GO:0046872">
    <property type="term" value="F:metal ion binding"/>
    <property type="evidence" value="ECO:0007669"/>
    <property type="project" value="UniProtKB-KW"/>
</dbReference>
<evidence type="ECO:0000313" key="9">
    <source>
        <dbReference type="Proteomes" id="UP000095009"/>
    </source>
</evidence>
<comment type="similarity">
    <text evidence="1 7">Belongs to the 5-formyltetrahydrofolate cyclo-ligase family.</text>
</comment>
<feature type="binding site" evidence="6">
    <location>
        <position position="60"/>
    </location>
    <ligand>
        <name>substrate</name>
    </ligand>
</feature>
<feature type="binding site" evidence="6">
    <location>
        <position position="54"/>
    </location>
    <ligand>
        <name>substrate</name>
    </ligand>
</feature>
<reference evidence="8 9" key="1">
    <citation type="journal article" date="2016" name="Proc. Natl. Acad. Sci. U.S.A.">
        <title>Comparative genomics of biotechnologically important yeasts.</title>
        <authorList>
            <person name="Riley R."/>
            <person name="Haridas S."/>
            <person name="Wolfe K.H."/>
            <person name="Lopes M.R."/>
            <person name="Hittinger C.T."/>
            <person name="Goeker M."/>
            <person name="Salamov A.A."/>
            <person name="Wisecaver J.H."/>
            <person name="Long T.M."/>
            <person name="Calvey C.H."/>
            <person name="Aerts A.L."/>
            <person name="Barry K.W."/>
            <person name="Choi C."/>
            <person name="Clum A."/>
            <person name="Coughlan A.Y."/>
            <person name="Deshpande S."/>
            <person name="Douglass A.P."/>
            <person name="Hanson S.J."/>
            <person name="Klenk H.-P."/>
            <person name="LaButti K.M."/>
            <person name="Lapidus A."/>
            <person name="Lindquist E.A."/>
            <person name="Lipzen A.M."/>
            <person name="Meier-Kolthoff J.P."/>
            <person name="Ohm R.A."/>
            <person name="Otillar R.P."/>
            <person name="Pangilinan J.L."/>
            <person name="Peng Y."/>
            <person name="Rokas A."/>
            <person name="Rosa C.A."/>
            <person name="Scheuner C."/>
            <person name="Sibirny A.A."/>
            <person name="Slot J.C."/>
            <person name="Stielow J.B."/>
            <person name="Sun H."/>
            <person name="Kurtzman C.P."/>
            <person name="Blackwell M."/>
            <person name="Grigoriev I.V."/>
            <person name="Jeffries T.W."/>
        </authorList>
    </citation>
    <scope>NUCLEOTIDE SEQUENCE [LARGE SCALE GENOMIC DNA]</scope>
    <source>
        <strain evidence="8 9">DSM 6958</strain>
    </source>
</reference>
<dbReference type="PIRSF" id="PIRSF006806">
    <property type="entry name" value="FTHF_cligase"/>
    <property type="match status" value="1"/>
</dbReference>
<dbReference type="GO" id="GO:0005524">
    <property type="term" value="F:ATP binding"/>
    <property type="evidence" value="ECO:0007669"/>
    <property type="project" value="UniProtKB-KW"/>
</dbReference>
<name>A0A1E3PSA0_9ASCO</name>
<dbReference type="AlphaFoldDB" id="A0A1E3PSA0"/>
<dbReference type="SUPFAM" id="SSF100950">
    <property type="entry name" value="NagB/RpiA/CoA transferase-like"/>
    <property type="match status" value="1"/>
</dbReference>
<sequence>MEGIKVAKKKLRSLISNRMLKLSAENLRNQSLIISQSLRQLPEYQKAKNIAVYMHMDEGEVQTTHIIRNAFADKKRVFLPKIVPLPQHLQRIKFKSHLKELYMLEVENMDAVNSLQPHGNYQLREPETGTNAFDAGGLDLIVVPGVGFSRSCERIGHGKGFYDSFFNQHIEWSHKHKKCIPFLVAIGANEQLVEAIPREEHDHILDAAIIADRVYRKNV</sequence>
<evidence type="ECO:0000256" key="2">
    <source>
        <dbReference type="ARBA" id="ARBA00022741"/>
    </source>
</evidence>
<dbReference type="PANTHER" id="PTHR23407">
    <property type="entry name" value="ATPASE INHIBITOR/5-FORMYLTETRAHYDROFOLATE CYCLO-LIGASE"/>
    <property type="match status" value="1"/>
</dbReference>
<dbReference type="EMBL" id="KV454406">
    <property type="protein sequence ID" value="ODQ68210.1"/>
    <property type="molecule type" value="Genomic_DNA"/>
</dbReference>
<organism evidence="8 9">
    <name type="scientific">Nadsonia fulvescens var. elongata DSM 6958</name>
    <dbReference type="NCBI Taxonomy" id="857566"/>
    <lineage>
        <taxon>Eukaryota</taxon>
        <taxon>Fungi</taxon>
        <taxon>Dikarya</taxon>
        <taxon>Ascomycota</taxon>
        <taxon>Saccharomycotina</taxon>
        <taxon>Dipodascomycetes</taxon>
        <taxon>Dipodascales</taxon>
        <taxon>Dipodascales incertae sedis</taxon>
        <taxon>Nadsonia</taxon>
    </lineage>
</organism>
<comment type="cofactor">
    <cofactor evidence="7">
        <name>Mg(2+)</name>
        <dbReference type="ChEBI" id="CHEBI:18420"/>
    </cofactor>
</comment>
<evidence type="ECO:0000256" key="4">
    <source>
        <dbReference type="ARBA" id="ARBA00036539"/>
    </source>
</evidence>
<feature type="binding site" evidence="6">
    <location>
        <begin position="8"/>
        <end position="12"/>
    </location>
    <ligand>
        <name>ATP</name>
        <dbReference type="ChEBI" id="CHEBI:30616"/>
    </ligand>
</feature>
<keyword evidence="7" id="KW-0479">Metal-binding</keyword>
<evidence type="ECO:0000256" key="5">
    <source>
        <dbReference type="ARBA" id="ARBA00038966"/>
    </source>
</evidence>
<dbReference type="InterPro" id="IPR002698">
    <property type="entry name" value="FTHF_cligase"/>
</dbReference>
<dbReference type="Gene3D" id="3.40.50.10420">
    <property type="entry name" value="NagB/RpiA/CoA transferase-like"/>
    <property type="match status" value="1"/>
</dbReference>
<keyword evidence="2 6" id="KW-0547">Nucleotide-binding</keyword>